<comment type="caution">
    <text evidence="2">The sequence shown here is derived from an EMBL/GenBank/DDBJ whole genome shotgun (WGS) entry which is preliminary data.</text>
</comment>
<dbReference type="Gene3D" id="3.40.50.1820">
    <property type="entry name" value="alpha/beta hydrolase"/>
    <property type="match status" value="1"/>
</dbReference>
<dbReference type="Pfam" id="PF12697">
    <property type="entry name" value="Abhydrolase_6"/>
    <property type="match status" value="1"/>
</dbReference>
<dbReference type="SUPFAM" id="SSF53474">
    <property type="entry name" value="alpha/beta-Hydrolases"/>
    <property type="match status" value="1"/>
</dbReference>
<evidence type="ECO:0000313" key="3">
    <source>
        <dbReference type="Proteomes" id="UP001392437"/>
    </source>
</evidence>
<dbReference type="EMBL" id="JAQQWP010000004">
    <property type="protein sequence ID" value="KAK8121470.1"/>
    <property type="molecule type" value="Genomic_DNA"/>
</dbReference>
<keyword evidence="3" id="KW-1185">Reference proteome</keyword>
<accession>A0AAW0R2K6</accession>
<organism evidence="2 3">
    <name type="scientific">Apiospora kogelbergensis</name>
    <dbReference type="NCBI Taxonomy" id="1337665"/>
    <lineage>
        <taxon>Eukaryota</taxon>
        <taxon>Fungi</taxon>
        <taxon>Dikarya</taxon>
        <taxon>Ascomycota</taxon>
        <taxon>Pezizomycotina</taxon>
        <taxon>Sordariomycetes</taxon>
        <taxon>Xylariomycetidae</taxon>
        <taxon>Amphisphaeriales</taxon>
        <taxon>Apiosporaceae</taxon>
        <taxon>Apiospora</taxon>
    </lineage>
</organism>
<evidence type="ECO:0000259" key="1">
    <source>
        <dbReference type="Pfam" id="PF12697"/>
    </source>
</evidence>
<feature type="domain" description="AB hydrolase-1" evidence="1">
    <location>
        <begin position="8"/>
        <end position="235"/>
    </location>
</feature>
<dbReference type="AlphaFoldDB" id="A0AAW0R2K6"/>
<evidence type="ECO:0000313" key="2">
    <source>
        <dbReference type="EMBL" id="KAK8121470.1"/>
    </source>
</evidence>
<name>A0AAW0R2K6_9PEZI</name>
<dbReference type="InterPro" id="IPR052897">
    <property type="entry name" value="Sec-Metab_Biosynth_Hydrolase"/>
</dbReference>
<protein>
    <recommendedName>
        <fullName evidence="1">AB hydrolase-1 domain-containing protein</fullName>
    </recommendedName>
</protein>
<gene>
    <name evidence="2" type="ORF">PG999_005590</name>
</gene>
<reference evidence="2 3" key="1">
    <citation type="submission" date="2023-01" db="EMBL/GenBank/DDBJ databases">
        <title>Analysis of 21 Apiospora genomes using comparative genomics revels a genus with tremendous synthesis potential of carbohydrate active enzymes and secondary metabolites.</title>
        <authorList>
            <person name="Sorensen T."/>
        </authorList>
    </citation>
    <scope>NUCLEOTIDE SEQUENCE [LARGE SCALE GENOMIC DNA]</scope>
    <source>
        <strain evidence="2 3">CBS 117206</strain>
    </source>
</reference>
<dbReference type="PANTHER" id="PTHR37017:SF8">
    <property type="entry name" value="AB HYDROLASE-1 DOMAIN-CONTAINING PROTEIN"/>
    <property type="match status" value="1"/>
</dbReference>
<proteinExistence type="predicted"/>
<dbReference type="PANTHER" id="PTHR37017">
    <property type="entry name" value="AB HYDROLASE-1 DOMAIN-CONTAINING PROTEIN-RELATED"/>
    <property type="match status" value="1"/>
</dbReference>
<dbReference type="Proteomes" id="UP001392437">
    <property type="component" value="Unassembled WGS sequence"/>
</dbReference>
<dbReference type="InterPro" id="IPR000073">
    <property type="entry name" value="AB_hydrolase_1"/>
</dbReference>
<dbReference type="InterPro" id="IPR029058">
    <property type="entry name" value="AB_hydrolase_fold"/>
</dbReference>
<sequence length="258" mass="27918">MTIPKPIIVLVHGACHPPHFYRKLIDNLRGHGYTVLAPSLPTTGLDDSVGHKTYIHDVERIHEDLLPHLDAGKKAVIICHSFGGIAGSAATENHTVEERRSRGQRGGILAVVFIAAAILAQKDTCFLASVGTSLPNLFATDGPLLKCCDTAADLFYSELSRPLRQVLSSQLVHQSHASIVEKVHFVAADIKVPTCYLKCINDKAIPVGIQHEMAQNSGCHIVEIESDHSPFLYPETTQKIAAIIAAVAEKPRGLFGIC</sequence>